<dbReference type="EMBL" id="CAADGD010000081">
    <property type="protein sequence ID" value="VFK71777.1"/>
    <property type="molecule type" value="Genomic_DNA"/>
</dbReference>
<dbReference type="AlphaFoldDB" id="A0A451B0G5"/>
<sequence>MGTPAEVIEGRVVGMGDVLGVAQDHFTTLHRCVQGMVLLFDGLFINGGIGDLEIGLELFL</sequence>
<reference evidence="2" key="1">
    <citation type="submission" date="2019-02" db="EMBL/GenBank/DDBJ databases">
        <authorList>
            <person name="Gruber-Vodicka R. H."/>
            <person name="Seah K. B. B."/>
        </authorList>
    </citation>
    <scope>NUCLEOTIDE SEQUENCE</scope>
    <source>
        <strain evidence="2">BECK_BY19</strain>
        <strain evidence="1">BECK_BY8</strain>
    </source>
</reference>
<protein>
    <submittedName>
        <fullName evidence="2">Uncharacterized protein</fullName>
    </submittedName>
</protein>
<organism evidence="2">
    <name type="scientific">Candidatus Kentrum sp. UNK</name>
    <dbReference type="NCBI Taxonomy" id="2126344"/>
    <lineage>
        <taxon>Bacteria</taxon>
        <taxon>Pseudomonadati</taxon>
        <taxon>Pseudomonadota</taxon>
        <taxon>Gammaproteobacteria</taxon>
        <taxon>Candidatus Kentrum</taxon>
    </lineage>
</organism>
<proteinExistence type="predicted"/>
<evidence type="ECO:0000313" key="1">
    <source>
        <dbReference type="EMBL" id="VFK66141.1"/>
    </source>
</evidence>
<evidence type="ECO:0000313" key="2">
    <source>
        <dbReference type="EMBL" id="VFK71777.1"/>
    </source>
</evidence>
<name>A0A451B0G5_9GAMM</name>
<accession>A0A451B0G5</accession>
<gene>
    <name evidence="1" type="ORF">BECKUNK1418G_GA0071005_108025</name>
    <name evidence="2" type="ORF">BECKUNK1418H_GA0071006_108125</name>
</gene>
<dbReference type="EMBL" id="CAADFZ010000080">
    <property type="protein sequence ID" value="VFK66141.1"/>
    <property type="molecule type" value="Genomic_DNA"/>
</dbReference>